<name>A0ABR3LIC6_9TELE</name>
<evidence type="ECO:0000313" key="2">
    <source>
        <dbReference type="Proteomes" id="UP001558613"/>
    </source>
</evidence>
<proteinExistence type="predicted"/>
<organism evidence="1 2">
    <name type="scientific">Cirrhinus molitorella</name>
    <name type="common">mud carp</name>
    <dbReference type="NCBI Taxonomy" id="172907"/>
    <lineage>
        <taxon>Eukaryota</taxon>
        <taxon>Metazoa</taxon>
        <taxon>Chordata</taxon>
        <taxon>Craniata</taxon>
        <taxon>Vertebrata</taxon>
        <taxon>Euteleostomi</taxon>
        <taxon>Actinopterygii</taxon>
        <taxon>Neopterygii</taxon>
        <taxon>Teleostei</taxon>
        <taxon>Ostariophysi</taxon>
        <taxon>Cypriniformes</taxon>
        <taxon>Cyprinidae</taxon>
        <taxon>Labeoninae</taxon>
        <taxon>Labeonini</taxon>
        <taxon>Cirrhinus</taxon>
    </lineage>
</organism>
<comment type="caution">
    <text evidence="1">The sequence shown here is derived from an EMBL/GenBank/DDBJ whole genome shotgun (WGS) entry which is preliminary data.</text>
</comment>
<dbReference type="EMBL" id="JAYMGO010000021">
    <property type="protein sequence ID" value="KAL1252643.1"/>
    <property type="molecule type" value="Genomic_DNA"/>
</dbReference>
<accession>A0ABR3LIC6</accession>
<keyword evidence="2" id="KW-1185">Reference proteome</keyword>
<evidence type="ECO:0000313" key="1">
    <source>
        <dbReference type="EMBL" id="KAL1252643.1"/>
    </source>
</evidence>
<protein>
    <submittedName>
        <fullName evidence="1">Uncharacterized protein</fullName>
    </submittedName>
</protein>
<sequence length="116" mass="12263">MSPSGAFLVQYHSAPGYGEFVADSEPTMWVSINGLVDREPNVEDGVEEVDLWVVLPEASQPTCALDPSALGAVISDGLEGSSHSGNLEVIQGVLSEPLSSLACLPQEVEALPRRSR</sequence>
<reference evidence="1 2" key="1">
    <citation type="submission" date="2023-09" db="EMBL/GenBank/DDBJ databases">
        <authorList>
            <person name="Wang M."/>
        </authorList>
    </citation>
    <scope>NUCLEOTIDE SEQUENCE [LARGE SCALE GENOMIC DNA]</scope>
    <source>
        <strain evidence="1">GT-2023</strain>
        <tissue evidence="1">Liver</tissue>
    </source>
</reference>
<dbReference type="Proteomes" id="UP001558613">
    <property type="component" value="Unassembled WGS sequence"/>
</dbReference>
<gene>
    <name evidence="1" type="ORF">QQF64_017336</name>
</gene>